<evidence type="ECO:0000256" key="18">
    <source>
        <dbReference type="SAM" id="MobiDB-lite"/>
    </source>
</evidence>
<dbReference type="GO" id="GO:0033328">
    <property type="term" value="F:peroxisome membrane targeting sequence binding"/>
    <property type="evidence" value="ECO:0007669"/>
    <property type="project" value="TreeGrafter"/>
</dbReference>
<dbReference type="GO" id="GO:0005778">
    <property type="term" value="C:peroxisomal membrane"/>
    <property type="evidence" value="ECO:0007669"/>
    <property type="project" value="UniProtKB-SubCell"/>
</dbReference>
<dbReference type="EMBL" id="JAOTOJ010000019">
    <property type="protein sequence ID" value="KAK9390907.1"/>
    <property type="molecule type" value="Genomic_DNA"/>
</dbReference>
<evidence type="ECO:0000256" key="7">
    <source>
        <dbReference type="ARBA" id="ARBA00022490"/>
    </source>
</evidence>
<keyword evidence="13" id="KW-0449">Lipoprotein</keyword>
<keyword evidence="8" id="KW-0597">Phosphoprotein</keyword>
<evidence type="ECO:0000313" key="20">
    <source>
        <dbReference type="Proteomes" id="UP001474421"/>
    </source>
</evidence>
<evidence type="ECO:0000256" key="10">
    <source>
        <dbReference type="ARBA" id="ARBA00022990"/>
    </source>
</evidence>
<dbReference type="AlphaFoldDB" id="A0AAW1AKX2"/>
<evidence type="ECO:0000256" key="5">
    <source>
        <dbReference type="ARBA" id="ARBA00015758"/>
    </source>
</evidence>
<evidence type="ECO:0000256" key="14">
    <source>
        <dbReference type="ARBA" id="ARBA00023289"/>
    </source>
</evidence>
<feature type="region of interest" description="Disordered" evidence="18">
    <location>
        <begin position="374"/>
        <end position="404"/>
    </location>
</feature>
<evidence type="ECO:0000256" key="15">
    <source>
        <dbReference type="ARBA" id="ARBA00025898"/>
    </source>
</evidence>
<evidence type="ECO:0000256" key="17">
    <source>
        <dbReference type="ARBA" id="ARBA00032710"/>
    </source>
</evidence>
<keyword evidence="6" id="KW-0488">Methylation</keyword>
<keyword evidence="10" id="KW-0007">Acetylation</keyword>
<evidence type="ECO:0000256" key="9">
    <source>
        <dbReference type="ARBA" id="ARBA00022593"/>
    </source>
</evidence>
<accession>A0AAW1AKX2</accession>
<dbReference type="FunFam" id="1.20.120.900:FF:000001">
    <property type="entry name" value="Putative peroxisomal biogenesis factor 19"/>
    <property type="match status" value="1"/>
</dbReference>
<gene>
    <name evidence="19" type="ORF">NXF25_018237</name>
</gene>
<sequence length="664" mass="69939">MAAPGAEPDAELEELLASALEDFERAAPAPGEPAGGGGEGGGSSAEPAGEAQGRLLAAQETFFQELFEGELASQASAEFERAMAELAAEEPLLVQQFERLSAAAGRVGSDPASRQEFTSCLKETLSGLARNADDLQNSGVSEEELSRTMEGLGLEEGDGGEGNLWPIMHSIMQNLLSKDVLYPSLKEITEKYPEWLQRHRDSLPKEQYEKYQEQHSVMGRICEQFEAELPTDGDLEHRARFETILDLMQQLQDLGHPPKELAGESPPGLNFDLEGLNLPDTGGAGGEQCQIICQRLAAFAKPGTWFCRDPTRDVASQRDDTLRSCFPQSFSTCPVGEGQLASPGRGHLGTKPPLAAFSQGRRTLPRHRLCLGRGRDGKAAPSGQGSRKCQAVKGPGRRNRPSKSGCARIVRGRLCFGGPAWGGGGEGLGDLAERPAGQARIRGGGGETPRCFRSPHVSNRGSLSVFSCLGCRSSQPSLRRFRVFLHFPRLCRRSAAAGGRKARLSRRAAAEPEGDARRRLGDKMAAAPGRPGGSTGDGAAGAGGGAAARGTRGGRRAPTGPAEGPAPLPPPDPGHGRAGPACGPAEPPREGGRPLRPEQPGTGGGARLVSRGCPPPFGLHCRGDGNPPIRLQQKGSRALGPGAGRTERPGKSGSLKCRFLPSPP</sequence>
<organism evidence="19 20">
    <name type="scientific">Crotalus adamanteus</name>
    <name type="common">Eastern diamondback rattlesnake</name>
    <dbReference type="NCBI Taxonomy" id="8729"/>
    <lineage>
        <taxon>Eukaryota</taxon>
        <taxon>Metazoa</taxon>
        <taxon>Chordata</taxon>
        <taxon>Craniata</taxon>
        <taxon>Vertebrata</taxon>
        <taxon>Euteleostomi</taxon>
        <taxon>Lepidosauria</taxon>
        <taxon>Squamata</taxon>
        <taxon>Bifurcata</taxon>
        <taxon>Unidentata</taxon>
        <taxon>Episquamata</taxon>
        <taxon>Toxicofera</taxon>
        <taxon>Serpentes</taxon>
        <taxon>Colubroidea</taxon>
        <taxon>Viperidae</taxon>
        <taxon>Crotalinae</taxon>
        <taxon>Crotalus</taxon>
    </lineage>
</organism>
<dbReference type="PANTHER" id="PTHR12774:SF2">
    <property type="entry name" value="PEROXISOMAL BIOGENESIS FACTOR 19"/>
    <property type="match status" value="1"/>
</dbReference>
<keyword evidence="9" id="KW-0962">Peroxisome biogenesis</keyword>
<evidence type="ECO:0000256" key="8">
    <source>
        <dbReference type="ARBA" id="ARBA00022553"/>
    </source>
</evidence>
<dbReference type="Pfam" id="PF04614">
    <property type="entry name" value="Pex19"/>
    <property type="match status" value="1"/>
</dbReference>
<feature type="compositionally biased region" description="Basic and acidic residues" evidence="18">
    <location>
        <begin position="587"/>
        <end position="596"/>
    </location>
</feature>
<evidence type="ECO:0000256" key="6">
    <source>
        <dbReference type="ARBA" id="ARBA00022481"/>
    </source>
</evidence>
<proteinExistence type="inferred from homology"/>
<comment type="function">
    <text evidence="1">Necessary for early peroxisomal biogenesis. Acts both as a cytosolic chaperone and as an import receptor for peroxisomal membrane proteins (PMPs). Binds and stabilizes newly synthesized PMPs in the cytoplasm by interacting with their hydrophobic membrane-spanning domains, and targets them to the peroxisome membrane by binding to the integral membrane protein PEX3. Excludes CDKN2A from the nucleus and prevents its interaction with MDM2, which results in active degradation of TP53.</text>
</comment>
<comment type="subcellular location">
    <subcellularLocation>
        <location evidence="3">Cytoplasm</location>
    </subcellularLocation>
    <subcellularLocation>
        <location evidence="2">Peroxisome membrane</location>
        <topology evidence="2">Lipid-anchor</topology>
        <orientation evidence="2">Cytoplasmic side</orientation>
    </subcellularLocation>
</comment>
<feature type="compositionally biased region" description="Gly residues" evidence="18">
    <location>
        <begin position="33"/>
        <end position="43"/>
    </location>
</feature>
<feature type="region of interest" description="Disordered" evidence="18">
    <location>
        <begin position="132"/>
        <end position="157"/>
    </location>
</feature>
<evidence type="ECO:0000313" key="19">
    <source>
        <dbReference type="EMBL" id="KAK9390907.1"/>
    </source>
</evidence>
<evidence type="ECO:0000256" key="2">
    <source>
        <dbReference type="ARBA" id="ARBA00004405"/>
    </source>
</evidence>
<dbReference type="PANTHER" id="PTHR12774">
    <property type="entry name" value="PEROXISOMAL BIOGENESIS FACTOR 19"/>
    <property type="match status" value="1"/>
</dbReference>
<dbReference type="Proteomes" id="UP001474421">
    <property type="component" value="Unassembled WGS sequence"/>
</dbReference>
<keyword evidence="7" id="KW-0963">Cytoplasm</keyword>
<evidence type="ECO:0000256" key="1">
    <source>
        <dbReference type="ARBA" id="ARBA00003055"/>
    </source>
</evidence>
<keyword evidence="14" id="KW-0636">Prenylation</keyword>
<evidence type="ECO:0000256" key="16">
    <source>
        <dbReference type="ARBA" id="ARBA00029688"/>
    </source>
</evidence>
<evidence type="ECO:0000256" key="4">
    <source>
        <dbReference type="ARBA" id="ARBA00006326"/>
    </source>
</evidence>
<dbReference type="Gene3D" id="1.20.120.900">
    <property type="entry name" value="Pex19, mPTS binding domain"/>
    <property type="match status" value="1"/>
</dbReference>
<keyword evidence="12" id="KW-0576">Peroxisome</keyword>
<reference evidence="19 20" key="1">
    <citation type="journal article" date="2024" name="Proc. Natl. Acad. Sci. U.S.A.">
        <title>The genetic regulatory architecture and epigenomic basis for age-related changes in rattlesnake venom.</title>
        <authorList>
            <person name="Hogan M.P."/>
            <person name="Holding M.L."/>
            <person name="Nystrom G.S."/>
            <person name="Colston T.J."/>
            <person name="Bartlett D.A."/>
            <person name="Mason A.J."/>
            <person name="Ellsworth S.A."/>
            <person name="Rautsaw R.M."/>
            <person name="Lawrence K.C."/>
            <person name="Strickland J.L."/>
            <person name="He B."/>
            <person name="Fraser P."/>
            <person name="Margres M.J."/>
            <person name="Gilbert D.M."/>
            <person name="Gibbs H.L."/>
            <person name="Parkinson C.L."/>
            <person name="Rokyta D.R."/>
        </authorList>
    </citation>
    <scope>NUCLEOTIDE SEQUENCE [LARGE SCALE GENOMIC DNA]</scope>
    <source>
        <strain evidence="19">DRR0105</strain>
    </source>
</reference>
<evidence type="ECO:0000256" key="12">
    <source>
        <dbReference type="ARBA" id="ARBA00023140"/>
    </source>
</evidence>
<protein>
    <recommendedName>
        <fullName evidence="5">Peroxisomal biogenesis factor 19</fullName>
    </recommendedName>
    <alternativeName>
        <fullName evidence="16">Peroxin-19</fullName>
    </alternativeName>
    <alternativeName>
        <fullName evidence="17">Peroxisomal farnesylated protein</fullName>
    </alternativeName>
</protein>
<keyword evidence="20" id="KW-1185">Reference proteome</keyword>
<evidence type="ECO:0000256" key="13">
    <source>
        <dbReference type="ARBA" id="ARBA00023288"/>
    </source>
</evidence>
<dbReference type="InterPro" id="IPR006708">
    <property type="entry name" value="Pex19"/>
</dbReference>
<dbReference type="InterPro" id="IPR038322">
    <property type="entry name" value="Pex19_C_sf"/>
</dbReference>
<feature type="compositionally biased region" description="Basic and acidic residues" evidence="18">
    <location>
        <begin position="508"/>
        <end position="522"/>
    </location>
</feature>
<keyword evidence="11" id="KW-0472">Membrane</keyword>
<feature type="region of interest" description="Disordered" evidence="18">
    <location>
        <begin position="495"/>
        <end position="664"/>
    </location>
</feature>
<feature type="region of interest" description="Disordered" evidence="18">
    <location>
        <begin position="18"/>
        <end position="55"/>
    </location>
</feature>
<feature type="compositionally biased region" description="Gly residues" evidence="18">
    <location>
        <begin position="530"/>
        <end position="547"/>
    </location>
</feature>
<comment type="similarity">
    <text evidence="4">Belongs to the peroxin-19 family.</text>
</comment>
<evidence type="ECO:0000256" key="11">
    <source>
        <dbReference type="ARBA" id="ARBA00023136"/>
    </source>
</evidence>
<evidence type="ECO:0000256" key="3">
    <source>
        <dbReference type="ARBA" id="ARBA00004496"/>
    </source>
</evidence>
<comment type="subunit">
    <text evidence="15">Interacts with a broad range of peroxisomal membrane proteins, including PEX3, PEX10, PEX11A, PEX11B, PEX12, PEX13, PEX14 and PEX16, PXMP2/PMP22, PXMP4/PMP24, SLC25A17/PMP34, ABCD1/ALDP, ABCD2/ALDRP, and ABCD3/PMP70. Also interacts with the tumor suppressor CDKN2A/p19ARF.</text>
</comment>
<name>A0AAW1AKX2_CROAD</name>
<dbReference type="GO" id="GO:0045046">
    <property type="term" value="P:protein import into peroxisome membrane"/>
    <property type="evidence" value="ECO:0007669"/>
    <property type="project" value="TreeGrafter"/>
</dbReference>
<comment type="caution">
    <text evidence="19">The sequence shown here is derived from an EMBL/GenBank/DDBJ whole genome shotgun (WGS) entry which is preliminary data.</text>
</comment>
<feature type="compositionally biased region" description="Pro residues" evidence="18">
    <location>
        <begin position="564"/>
        <end position="573"/>
    </location>
</feature>